<dbReference type="InterPro" id="IPR003593">
    <property type="entry name" value="AAA+_ATPase"/>
</dbReference>
<dbReference type="PROSITE" id="PS50162">
    <property type="entry name" value="RECA_2"/>
    <property type="match status" value="1"/>
</dbReference>
<evidence type="ECO:0000256" key="2">
    <source>
        <dbReference type="ARBA" id="ARBA00023242"/>
    </source>
</evidence>
<accession>A0A016TS28</accession>
<comment type="subcellular location">
    <subcellularLocation>
        <location evidence="1">Nucleus</location>
    </subcellularLocation>
</comment>
<sequence>MCSSESAIDAAVALGLPLALRTGLADIDKVLHNDLQYGELSEIVGASGAGKTQLCYNLVAHYLLHTKFSVAWLDSNGSFRAHRLQEYIAGCDGSLDDSVDSFLERVAVTRVTDQMQLIEALELIDDYFEDYCIRLVIIDNTFEMFDERLLGEGVGRSAIMTMILNRIDTLTGAGCTVVTTSSITQEEDERRELMKTWIQHLRGRVLLEDDGGIRIILSLNKDCIAAEMARQPRFFFSVEEYQSTQALQCACLSCSLAPEDSQRQCCFQITRCGLQNIEYS</sequence>
<dbReference type="InterPro" id="IPR013632">
    <property type="entry name" value="Rad51_C"/>
</dbReference>
<dbReference type="GO" id="GO:0007131">
    <property type="term" value="P:reciprocal meiotic recombination"/>
    <property type="evidence" value="ECO:0007669"/>
    <property type="project" value="TreeGrafter"/>
</dbReference>
<dbReference type="Proteomes" id="UP000024635">
    <property type="component" value="Unassembled WGS sequence"/>
</dbReference>
<dbReference type="GO" id="GO:0033063">
    <property type="term" value="C:Rad51B-Rad51C-Rad51D-XRCC2 complex"/>
    <property type="evidence" value="ECO:0007669"/>
    <property type="project" value="TreeGrafter"/>
</dbReference>
<dbReference type="InterPro" id="IPR020588">
    <property type="entry name" value="RecA_ATP-bd"/>
</dbReference>
<evidence type="ECO:0000256" key="1">
    <source>
        <dbReference type="ARBA" id="ARBA00004123"/>
    </source>
</evidence>
<dbReference type="Gene3D" id="3.40.50.300">
    <property type="entry name" value="P-loop containing nucleotide triphosphate hydrolases"/>
    <property type="match status" value="1"/>
</dbReference>
<dbReference type="OrthoDB" id="336321at2759"/>
<keyword evidence="5" id="KW-1185">Reference proteome</keyword>
<evidence type="ECO:0000313" key="5">
    <source>
        <dbReference type="Proteomes" id="UP000024635"/>
    </source>
</evidence>
<evidence type="ECO:0000313" key="4">
    <source>
        <dbReference type="EMBL" id="EYC05550.1"/>
    </source>
</evidence>
<dbReference type="PANTHER" id="PTHR46457:SF1">
    <property type="entry name" value="DNA REPAIR PROTEIN RAD51 HOMOLOG 4"/>
    <property type="match status" value="1"/>
</dbReference>
<dbReference type="GO" id="GO:0042148">
    <property type="term" value="P:DNA strand invasion"/>
    <property type="evidence" value="ECO:0007669"/>
    <property type="project" value="TreeGrafter"/>
</dbReference>
<dbReference type="InterPro" id="IPR027417">
    <property type="entry name" value="P-loop_NTPase"/>
</dbReference>
<dbReference type="GO" id="GO:0005524">
    <property type="term" value="F:ATP binding"/>
    <property type="evidence" value="ECO:0007669"/>
    <property type="project" value="InterPro"/>
</dbReference>
<dbReference type="GO" id="GO:0140664">
    <property type="term" value="F:ATP-dependent DNA damage sensor activity"/>
    <property type="evidence" value="ECO:0007669"/>
    <property type="project" value="InterPro"/>
</dbReference>
<gene>
    <name evidence="4" type="primary">Acey_s0081.g1441</name>
    <name evidence="4" type="ORF">Y032_0081g1441</name>
</gene>
<dbReference type="GO" id="GO:0003697">
    <property type="term" value="F:single-stranded DNA binding"/>
    <property type="evidence" value="ECO:0007669"/>
    <property type="project" value="TreeGrafter"/>
</dbReference>
<evidence type="ECO:0000259" key="3">
    <source>
        <dbReference type="PROSITE" id="PS50162"/>
    </source>
</evidence>
<organism evidence="4 5">
    <name type="scientific">Ancylostoma ceylanicum</name>
    <dbReference type="NCBI Taxonomy" id="53326"/>
    <lineage>
        <taxon>Eukaryota</taxon>
        <taxon>Metazoa</taxon>
        <taxon>Ecdysozoa</taxon>
        <taxon>Nematoda</taxon>
        <taxon>Chromadorea</taxon>
        <taxon>Rhabditida</taxon>
        <taxon>Rhabditina</taxon>
        <taxon>Rhabditomorpha</taxon>
        <taxon>Strongyloidea</taxon>
        <taxon>Ancylostomatidae</taxon>
        <taxon>Ancylostomatinae</taxon>
        <taxon>Ancylostoma</taxon>
    </lineage>
</organism>
<dbReference type="GO" id="GO:0000723">
    <property type="term" value="P:telomere maintenance"/>
    <property type="evidence" value="ECO:0007669"/>
    <property type="project" value="TreeGrafter"/>
</dbReference>
<keyword evidence="2" id="KW-0539">Nucleus</keyword>
<proteinExistence type="predicted"/>
<dbReference type="GO" id="GO:0005657">
    <property type="term" value="C:replication fork"/>
    <property type="evidence" value="ECO:0007669"/>
    <property type="project" value="TreeGrafter"/>
</dbReference>
<dbReference type="AlphaFoldDB" id="A0A016TS28"/>
<dbReference type="SUPFAM" id="SSF52540">
    <property type="entry name" value="P-loop containing nucleoside triphosphate hydrolases"/>
    <property type="match status" value="1"/>
</dbReference>
<dbReference type="EMBL" id="JARK01001417">
    <property type="protein sequence ID" value="EYC05550.1"/>
    <property type="molecule type" value="Genomic_DNA"/>
</dbReference>
<feature type="domain" description="RecA family profile 1" evidence="3">
    <location>
        <begin position="16"/>
        <end position="181"/>
    </location>
</feature>
<dbReference type="GO" id="GO:0000400">
    <property type="term" value="F:four-way junction DNA binding"/>
    <property type="evidence" value="ECO:0007669"/>
    <property type="project" value="TreeGrafter"/>
</dbReference>
<dbReference type="GO" id="GO:0000724">
    <property type="term" value="P:double-strand break repair via homologous recombination"/>
    <property type="evidence" value="ECO:0007669"/>
    <property type="project" value="TreeGrafter"/>
</dbReference>
<dbReference type="SMART" id="SM00382">
    <property type="entry name" value="AAA"/>
    <property type="match status" value="1"/>
</dbReference>
<dbReference type="GO" id="GO:0005815">
    <property type="term" value="C:microtubule organizing center"/>
    <property type="evidence" value="ECO:0007669"/>
    <property type="project" value="TreeGrafter"/>
</dbReference>
<comment type="caution">
    <text evidence="4">The sequence shown here is derived from an EMBL/GenBank/DDBJ whole genome shotgun (WGS) entry which is preliminary data.</text>
</comment>
<dbReference type="InterPro" id="IPR051988">
    <property type="entry name" value="HRR_RAD51_Paralog"/>
</dbReference>
<protein>
    <recommendedName>
        <fullName evidence="3">RecA family profile 1 domain-containing protein</fullName>
    </recommendedName>
</protein>
<reference evidence="5" key="1">
    <citation type="journal article" date="2015" name="Nat. Genet.">
        <title>The genome and transcriptome of the zoonotic hookworm Ancylostoma ceylanicum identify infection-specific gene families.</title>
        <authorList>
            <person name="Schwarz E.M."/>
            <person name="Hu Y."/>
            <person name="Antoshechkin I."/>
            <person name="Miller M.M."/>
            <person name="Sternberg P.W."/>
            <person name="Aroian R.V."/>
        </authorList>
    </citation>
    <scope>NUCLEOTIDE SEQUENCE</scope>
    <source>
        <strain evidence="5">HY135</strain>
    </source>
</reference>
<dbReference type="Pfam" id="PF08423">
    <property type="entry name" value="Rad51"/>
    <property type="match status" value="1"/>
</dbReference>
<dbReference type="PANTHER" id="PTHR46457">
    <property type="entry name" value="DNA REPAIR PROTEIN RAD51 HOMOLOG 4"/>
    <property type="match status" value="1"/>
</dbReference>
<name>A0A016TS28_9BILA</name>